<proteinExistence type="predicted"/>
<evidence type="ECO:0000256" key="2">
    <source>
        <dbReference type="ARBA" id="ARBA00022771"/>
    </source>
</evidence>
<sequence length="299" mass="35094">MQQPYVAVDPMITESRNYNPLKGLKRKVCIRIEKINVNNRKKPLLLVKDYTFAQTTSDHRYWNCSRKASSKCNAKLRFNDAGKLIHCDLDHSHSPPVFYRKHDVLEHLSENIVKPMKAEFKEKLNRLVGRKKSNSAYLIDTARYQDFIREVKEIKQKWRKTFEDYKMLANYDILVVNDRERLIQPRNESNPSIKFYVSIDDLFGNFRFGSEAFFIQSLRGKPLIVFKKYTYCRHSTRNGVVRWTCSTHSYKCCKAVVKTVGKHIIEVKGCHNHDADALQINRSKPIFDWGLALVQENSI</sequence>
<protein>
    <recommendedName>
        <fullName evidence="4">FLYWCH-type domain-containing protein</fullName>
    </recommendedName>
</protein>
<evidence type="ECO:0000259" key="4">
    <source>
        <dbReference type="Pfam" id="PF04500"/>
    </source>
</evidence>
<keyword evidence="6" id="KW-1185">Reference proteome</keyword>
<dbReference type="EMBL" id="LR824015">
    <property type="protein sequence ID" value="CAD0200263.1"/>
    <property type="molecule type" value="Genomic_DNA"/>
</dbReference>
<dbReference type="GO" id="GO:0008270">
    <property type="term" value="F:zinc ion binding"/>
    <property type="evidence" value="ECO:0007669"/>
    <property type="project" value="UniProtKB-KW"/>
</dbReference>
<dbReference type="Pfam" id="PF04500">
    <property type="entry name" value="FLYWCH"/>
    <property type="match status" value="2"/>
</dbReference>
<name>A0A9N8L120_CHRIL</name>
<dbReference type="AlphaFoldDB" id="A0A9N8L120"/>
<dbReference type="OrthoDB" id="10000497at2759"/>
<evidence type="ECO:0000256" key="3">
    <source>
        <dbReference type="ARBA" id="ARBA00022833"/>
    </source>
</evidence>
<accession>A0A9N8L120</accession>
<keyword evidence="1" id="KW-0479">Metal-binding</keyword>
<reference evidence="5" key="1">
    <citation type="submission" date="2021-12" db="EMBL/GenBank/DDBJ databases">
        <authorList>
            <person name="King R."/>
        </authorList>
    </citation>
    <scope>NUCLEOTIDE SEQUENCE</scope>
</reference>
<evidence type="ECO:0000313" key="6">
    <source>
        <dbReference type="Proteomes" id="UP001154114"/>
    </source>
</evidence>
<evidence type="ECO:0000256" key="1">
    <source>
        <dbReference type="ARBA" id="ARBA00022723"/>
    </source>
</evidence>
<dbReference type="Gene3D" id="2.20.25.240">
    <property type="match status" value="2"/>
</dbReference>
<organism evidence="5 6">
    <name type="scientific">Chrysodeixis includens</name>
    <name type="common">Soybean looper</name>
    <name type="synonym">Pseudoplusia includens</name>
    <dbReference type="NCBI Taxonomy" id="689277"/>
    <lineage>
        <taxon>Eukaryota</taxon>
        <taxon>Metazoa</taxon>
        <taxon>Ecdysozoa</taxon>
        <taxon>Arthropoda</taxon>
        <taxon>Hexapoda</taxon>
        <taxon>Insecta</taxon>
        <taxon>Pterygota</taxon>
        <taxon>Neoptera</taxon>
        <taxon>Endopterygota</taxon>
        <taxon>Lepidoptera</taxon>
        <taxon>Glossata</taxon>
        <taxon>Ditrysia</taxon>
        <taxon>Noctuoidea</taxon>
        <taxon>Noctuidae</taxon>
        <taxon>Plusiinae</taxon>
        <taxon>Chrysodeixis</taxon>
    </lineage>
</organism>
<evidence type="ECO:0000313" key="5">
    <source>
        <dbReference type="EMBL" id="CAD0200263.1"/>
    </source>
</evidence>
<keyword evidence="2" id="KW-0863">Zinc-finger</keyword>
<dbReference type="InterPro" id="IPR007588">
    <property type="entry name" value="Znf_FLYWCH"/>
</dbReference>
<gene>
    <name evidence="5" type="ORF">CINC_LOCUS1950</name>
</gene>
<feature type="domain" description="FLYWCH-type" evidence="4">
    <location>
        <begin position="38"/>
        <end position="93"/>
    </location>
</feature>
<feature type="domain" description="FLYWCH-type" evidence="4">
    <location>
        <begin position="214"/>
        <end position="273"/>
    </location>
</feature>
<dbReference type="Proteomes" id="UP001154114">
    <property type="component" value="Chromosome 12"/>
</dbReference>
<keyword evidence="3" id="KW-0862">Zinc</keyword>